<organism evidence="1">
    <name type="scientific">uncultured marine virus</name>
    <dbReference type="NCBI Taxonomy" id="186617"/>
    <lineage>
        <taxon>Viruses</taxon>
        <taxon>environmental samples</taxon>
    </lineage>
</organism>
<name>A0A0F7L4B0_9VIRU</name>
<reference evidence="1" key="2">
    <citation type="submission" date="2015-03" db="EMBL/GenBank/DDBJ databases">
        <authorList>
            <person name="Chow C.-E.T."/>
            <person name="Winget D.M."/>
            <person name="White R.A.III."/>
            <person name="Hallam S.J."/>
            <person name="Suttle C.A."/>
        </authorList>
    </citation>
    <scope>NUCLEOTIDE SEQUENCE</scope>
    <source>
        <strain evidence="1">Anoxic2_2</strain>
    </source>
</reference>
<protein>
    <submittedName>
        <fullName evidence="1">Uncharacterized protein</fullName>
    </submittedName>
</protein>
<proteinExistence type="predicted"/>
<accession>A0A0F7L4B0</accession>
<dbReference type="EMBL" id="KR029586">
    <property type="protein sequence ID" value="AKH46795.1"/>
    <property type="molecule type" value="Genomic_DNA"/>
</dbReference>
<reference evidence="1" key="1">
    <citation type="journal article" date="2015" name="Front. Microbiol.">
        <title>Combining genomic sequencing methods to explore viral diversity and reveal potential virus-host interactions.</title>
        <authorList>
            <person name="Chow C.E."/>
            <person name="Winget D.M."/>
            <person name="White R.A.III."/>
            <person name="Hallam S.J."/>
            <person name="Suttle C.A."/>
        </authorList>
    </citation>
    <scope>NUCLEOTIDE SEQUENCE</scope>
    <source>
        <strain evidence="1">Anoxic2_2</strain>
    </source>
</reference>
<evidence type="ECO:0000313" key="1">
    <source>
        <dbReference type="EMBL" id="AKH46795.1"/>
    </source>
</evidence>
<sequence length="54" mass="6452">MVVAGRLYLSGVETLSLLKSTTRQQIYIWTLSYLKWTGLWLTRHWRVTLVQRDI</sequence>